<evidence type="ECO:0000256" key="2">
    <source>
        <dbReference type="ARBA" id="ARBA00022679"/>
    </source>
</evidence>
<dbReference type="UniPathway" id="UPA00060">
    <property type="reaction ID" value="UER00141"/>
</dbReference>
<reference evidence="13 14" key="1">
    <citation type="journal article" date="2015" name="Antonie Van Leeuwenhoek">
        <title>Lampropedia puyangensis sp. nov., isolated from symptomatic bark of Populus ? euramericana canker and emended description of Lampropedia hyalina (Ehrenberg 1832) Lee et al. 2004.</title>
        <authorList>
            <person name="Li Y."/>
            <person name="Wang T."/>
            <person name="Piao C.G."/>
            <person name="Wang L.F."/>
            <person name="Tian G.Z."/>
            <person name="Zhu T.H."/>
            <person name="Guo M.W."/>
        </authorList>
    </citation>
    <scope>NUCLEOTIDE SEQUENCE [LARGE SCALE GENOMIC DNA]</scope>
    <source>
        <strain evidence="13 14">2-bin</strain>
    </source>
</reference>
<evidence type="ECO:0000256" key="8">
    <source>
        <dbReference type="ARBA" id="ARBA00047883"/>
    </source>
</evidence>
<dbReference type="PANTHER" id="PTHR20857">
    <property type="entry name" value="THIAMINE-PHOSPHATE PYROPHOSPHORYLASE"/>
    <property type="match status" value="1"/>
</dbReference>
<dbReference type="Proteomes" id="UP000308917">
    <property type="component" value="Unassembled WGS sequence"/>
</dbReference>
<evidence type="ECO:0000256" key="1">
    <source>
        <dbReference type="ARBA" id="ARBA00005165"/>
    </source>
</evidence>
<feature type="binding site" evidence="9">
    <location>
        <position position="73"/>
    </location>
    <ligand>
        <name>4-amino-2-methyl-5-(diphosphooxymethyl)pyrimidine</name>
        <dbReference type="ChEBI" id="CHEBI:57841"/>
    </ligand>
</feature>
<feature type="domain" description="Thiamine phosphate synthase/TenI" evidence="12">
    <location>
        <begin position="10"/>
        <end position="198"/>
    </location>
</feature>
<dbReference type="PANTHER" id="PTHR20857:SF15">
    <property type="entry name" value="THIAMINE-PHOSPHATE SYNTHASE"/>
    <property type="match status" value="1"/>
</dbReference>
<dbReference type="GO" id="GO:0009228">
    <property type="term" value="P:thiamine biosynthetic process"/>
    <property type="evidence" value="ECO:0007669"/>
    <property type="project" value="UniProtKB-KW"/>
</dbReference>
<dbReference type="Gene3D" id="3.20.20.70">
    <property type="entry name" value="Aldolase class I"/>
    <property type="match status" value="1"/>
</dbReference>
<dbReference type="InterPro" id="IPR013785">
    <property type="entry name" value="Aldolase_TIM"/>
</dbReference>
<organism evidence="13 14">
    <name type="scientific">Lampropedia puyangensis</name>
    <dbReference type="NCBI Taxonomy" id="1330072"/>
    <lineage>
        <taxon>Bacteria</taxon>
        <taxon>Pseudomonadati</taxon>
        <taxon>Pseudomonadota</taxon>
        <taxon>Betaproteobacteria</taxon>
        <taxon>Burkholderiales</taxon>
        <taxon>Comamonadaceae</taxon>
        <taxon>Lampropedia</taxon>
    </lineage>
</organism>
<feature type="binding site" evidence="9">
    <location>
        <position position="117"/>
    </location>
    <ligand>
        <name>4-amino-2-methyl-5-(diphosphooxymethyl)pyrimidine</name>
        <dbReference type="ChEBI" id="CHEBI:57841"/>
    </ligand>
</feature>
<keyword evidence="4 9" id="KW-0460">Magnesium</keyword>
<evidence type="ECO:0000259" key="12">
    <source>
        <dbReference type="Pfam" id="PF02581"/>
    </source>
</evidence>
<evidence type="ECO:0000256" key="10">
    <source>
        <dbReference type="RuleBase" id="RU003826"/>
    </source>
</evidence>
<accession>A0A4V4GS40</accession>
<comment type="function">
    <text evidence="9">Condenses 4-methyl-5-(beta-hydroxyethyl)thiazole monophosphate (THZ-P) and 2-methyl-4-amino-5-hydroxymethyl pyrimidine pyrophosphate (HMP-PP) to form thiamine monophosphate (TMP).</text>
</comment>
<keyword evidence="3 9" id="KW-0479">Metal-binding</keyword>
<feature type="binding site" evidence="9">
    <location>
        <position position="175"/>
    </location>
    <ligand>
        <name>2-[(2R,5Z)-2-carboxy-4-methylthiazol-5(2H)-ylidene]ethyl phosphate</name>
        <dbReference type="ChEBI" id="CHEBI:62899"/>
    </ligand>
</feature>
<gene>
    <name evidence="9 13" type="primary">thiE</name>
    <name evidence="13" type="ORF">E9531_04895</name>
</gene>
<keyword evidence="2 9" id="KW-0808">Transferase</keyword>
<evidence type="ECO:0000256" key="9">
    <source>
        <dbReference type="HAMAP-Rule" id="MF_00097"/>
    </source>
</evidence>
<keyword evidence="14" id="KW-1185">Reference proteome</keyword>
<dbReference type="InterPro" id="IPR034291">
    <property type="entry name" value="TMP_synthase"/>
</dbReference>
<comment type="catalytic activity">
    <reaction evidence="7 9 10">
        <text>2-(2-carboxy-4-methylthiazol-5-yl)ethyl phosphate + 4-amino-2-methyl-5-(diphosphooxymethyl)pyrimidine + 2 H(+) = thiamine phosphate + CO2 + diphosphate</text>
        <dbReference type="Rhea" id="RHEA:47848"/>
        <dbReference type="ChEBI" id="CHEBI:15378"/>
        <dbReference type="ChEBI" id="CHEBI:16526"/>
        <dbReference type="ChEBI" id="CHEBI:33019"/>
        <dbReference type="ChEBI" id="CHEBI:37575"/>
        <dbReference type="ChEBI" id="CHEBI:57841"/>
        <dbReference type="ChEBI" id="CHEBI:62890"/>
        <dbReference type="EC" id="2.5.1.3"/>
    </reaction>
</comment>
<feature type="binding site" evidence="9">
    <location>
        <position position="74"/>
    </location>
    <ligand>
        <name>Mg(2+)</name>
        <dbReference type="ChEBI" id="CHEBI:18420"/>
    </ligand>
</feature>
<comment type="catalytic activity">
    <reaction evidence="8 9 10">
        <text>2-[(2R,5Z)-2-carboxy-4-methylthiazol-5(2H)-ylidene]ethyl phosphate + 4-amino-2-methyl-5-(diphosphooxymethyl)pyrimidine + 2 H(+) = thiamine phosphate + CO2 + diphosphate</text>
        <dbReference type="Rhea" id="RHEA:47844"/>
        <dbReference type="ChEBI" id="CHEBI:15378"/>
        <dbReference type="ChEBI" id="CHEBI:16526"/>
        <dbReference type="ChEBI" id="CHEBI:33019"/>
        <dbReference type="ChEBI" id="CHEBI:37575"/>
        <dbReference type="ChEBI" id="CHEBI:57841"/>
        <dbReference type="ChEBI" id="CHEBI:62899"/>
        <dbReference type="EC" id="2.5.1.3"/>
    </reaction>
</comment>
<evidence type="ECO:0000256" key="6">
    <source>
        <dbReference type="ARBA" id="ARBA00047334"/>
    </source>
</evidence>
<feature type="binding site" evidence="9">
    <location>
        <position position="147"/>
    </location>
    <ligand>
        <name>4-amino-2-methyl-5-(diphosphooxymethyl)pyrimidine</name>
        <dbReference type="ChEBI" id="CHEBI:57841"/>
    </ligand>
</feature>
<dbReference type="AlphaFoldDB" id="A0A4V4GS40"/>
<feature type="binding site" evidence="9">
    <location>
        <begin position="144"/>
        <end position="146"/>
    </location>
    <ligand>
        <name>2-[(2R,5Z)-2-carboxy-4-methylthiazol-5(2H)-ylidene]ethyl phosphate</name>
        <dbReference type="ChEBI" id="CHEBI:62899"/>
    </ligand>
</feature>
<dbReference type="CDD" id="cd00564">
    <property type="entry name" value="TMP_TenI"/>
    <property type="match status" value="1"/>
</dbReference>
<sequence length="220" mass="23085">MHFDPATLSIYLVTDTQQCVASGRTVTDTVQQAAHQGVTLVQIRDKEASARDFLAMTLEIAKVMPKHIPLLINDRVDIFLAAQLAKANVAGMHIGQTELPATTVRQLIGPHAILGVSAASEETLLEAQNSQVVDYVGIGPLHDTQTKKNAPAGRGFEAMAQLRSYTHLPAVAIGGITASDLPPLRAAGFNGAAVVSAICKAPDPGAAAHALAQQWRTTAG</sequence>
<dbReference type="InterPro" id="IPR022998">
    <property type="entry name" value="ThiamineP_synth_TenI"/>
</dbReference>
<dbReference type="InterPro" id="IPR036206">
    <property type="entry name" value="ThiamineP_synth_sf"/>
</dbReference>
<evidence type="ECO:0000256" key="11">
    <source>
        <dbReference type="RuleBase" id="RU004253"/>
    </source>
</evidence>
<keyword evidence="5 9" id="KW-0784">Thiamine biosynthesis</keyword>
<dbReference type="Pfam" id="PF02581">
    <property type="entry name" value="TMP-TENI"/>
    <property type="match status" value="1"/>
</dbReference>
<dbReference type="RefSeq" id="WP_136572632.1">
    <property type="nucleotide sequence ID" value="NZ_STFG01000003.1"/>
</dbReference>
<dbReference type="GO" id="GO:0009229">
    <property type="term" value="P:thiamine diphosphate biosynthetic process"/>
    <property type="evidence" value="ECO:0007669"/>
    <property type="project" value="UniProtKB-UniRule"/>
</dbReference>
<evidence type="ECO:0000256" key="4">
    <source>
        <dbReference type="ARBA" id="ARBA00022842"/>
    </source>
</evidence>
<name>A0A4V4GS40_9BURK</name>
<comment type="cofactor">
    <cofactor evidence="9">
        <name>Mg(2+)</name>
        <dbReference type="ChEBI" id="CHEBI:18420"/>
    </cofactor>
    <text evidence="9">Binds 1 Mg(2+) ion per subunit.</text>
</comment>
<comment type="pathway">
    <text evidence="1 9 11">Cofactor biosynthesis; thiamine diphosphate biosynthesis; thiamine phosphate from 4-amino-2-methyl-5-diphosphomethylpyrimidine and 4-methyl-5-(2-phosphoethyl)-thiazole: step 1/1.</text>
</comment>
<comment type="similarity">
    <text evidence="9 10">Belongs to the thiamine-phosphate synthase family.</text>
</comment>
<evidence type="ECO:0000256" key="7">
    <source>
        <dbReference type="ARBA" id="ARBA00047851"/>
    </source>
</evidence>
<dbReference type="HAMAP" id="MF_00097">
    <property type="entry name" value="TMP_synthase"/>
    <property type="match status" value="1"/>
</dbReference>
<comment type="caution">
    <text evidence="13">The sequence shown here is derived from an EMBL/GenBank/DDBJ whole genome shotgun (WGS) entry which is preliminary data.</text>
</comment>
<dbReference type="EC" id="2.5.1.3" evidence="9"/>
<dbReference type="SUPFAM" id="SSF51391">
    <property type="entry name" value="Thiamin phosphate synthase"/>
    <property type="match status" value="1"/>
</dbReference>
<dbReference type="GO" id="GO:0004789">
    <property type="term" value="F:thiamine-phosphate diphosphorylase activity"/>
    <property type="evidence" value="ECO:0007669"/>
    <property type="project" value="UniProtKB-UniRule"/>
</dbReference>
<evidence type="ECO:0000313" key="13">
    <source>
        <dbReference type="EMBL" id="THU04066.1"/>
    </source>
</evidence>
<evidence type="ECO:0000313" key="14">
    <source>
        <dbReference type="Proteomes" id="UP000308917"/>
    </source>
</evidence>
<dbReference type="GO" id="GO:0005737">
    <property type="term" value="C:cytoplasm"/>
    <property type="evidence" value="ECO:0007669"/>
    <property type="project" value="TreeGrafter"/>
</dbReference>
<proteinExistence type="inferred from homology"/>
<dbReference type="NCBIfam" id="TIGR00693">
    <property type="entry name" value="thiE"/>
    <property type="match status" value="1"/>
</dbReference>
<dbReference type="EMBL" id="STFG01000003">
    <property type="protein sequence ID" value="THU04066.1"/>
    <property type="molecule type" value="Genomic_DNA"/>
</dbReference>
<protein>
    <recommendedName>
        <fullName evidence="9">Thiamine-phosphate synthase</fullName>
        <shortName evidence="9">TP synthase</shortName>
        <shortName evidence="9">TPS</shortName>
        <ecNumber evidence="9">2.5.1.3</ecNumber>
    </recommendedName>
    <alternativeName>
        <fullName evidence="9">Thiamine-phosphate pyrophosphorylase</fullName>
        <shortName evidence="9">TMP pyrophosphorylase</shortName>
        <shortName evidence="9">TMP-PPase</shortName>
    </alternativeName>
</protein>
<dbReference type="OrthoDB" id="9810880at2"/>
<feature type="binding site" evidence="9">
    <location>
        <begin position="42"/>
        <end position="46"/>
    </location>
    <ligand>
        <name>4-amino-2-methyl-5-(diphosphooxymethyl)pyrimidine</name>
        <dbReference type="ChEBI" id="CHEBI:57841"/>
    </ligand>
</feature>
<feature type="binding site" evidence="9">
    <location>
        <begin position="195"/>
        <end position="196"/>
    </location>
    <ligand>
        <name>2-[(2R,5Z)-2-carboxy-4-methylthiazol-5(2H)-ylidene]ethyl phosphate</name>
        <dbReference type="ChEBI" id="CHEBI:62899"/>
    </ligand>
</feature>
<feature type="binding site" evidence="9">
    <location>
        <position position="98"/>
    </location>
    <ligand>
        <name>Mg(2+)</name>
        <dbReference type="ChEBI" id="CHEBI:18420"/>
    </ligand>
</feature>
<evidence type="ECO:0000256" key="3">
    <source>
        <dbReference type="ARBA" id="ARBA00022723"/>
    </source>
</evidence>
<comment type="catalytic activity">
    <reaction evidence="6 9 10">
        <text>4-methyl-5-(2-phosphooxyethyl)-thiazole + 4-amino-2-methyl-5-(diphosphooxymethyl)pyrimidine + H(+) = thiamine phosphate + diphosphate</text>
        <dbReference type="Rhea" id="RHEA:22328"/>
        <dbReference type="ChEBI" id="CHEBI:15378"/>
        <dbReference type="ChEBI" id="CHEBI:33019"/>
        <dbReference type="ChEBI" id="CHEBI:37575"/>
        <dbReference type="ChEBI" id="CHEBI:57841"/>
        <dbReference type="ChEBI" id="CHEBI:58296"/>
        <dbReference type="EC" id="2.5.1.3"/>
    </reaction>
</comment>
<evidence type="ECO:0000256" key="5">
    <source>
        <dbReference type="ARBA" id="ARBA00022977"/>
    </source>
</evidence>
<dbReference type="GO" id="GO:0000287">
    <property type="term" value="F:magnesium ion binding"/>
    <property type="evidence" value="ECO:0007669"/>
    <property type="project" value="UniProtKB-UniRule"/>
</dbReference>